<protein>
    <submittedName>
        <fullName evidence="2">Uncharacterized protein</fullName>
    </submittedName>
</protein>
<evidence type="ECO:0000313" key="3">
    <source>
        <dbReference type="Proteomes" id="UP001642360"/>
    </source>
</evidence>
<gene>
    <name evidence="2" type="ORF">ILEXP_LOCUS56162</name>
</gene>
<sequence>MDLISESPEREVVQKKRKNNPGKLKEVSTGGETRVSQSKTAYSRWRVDEEVKPASSPFAY</sequence>
<feature type="region of interest" description="Disordered" evidence="1">
    <location>
        <begin position="1"/>
        <end position="39"/>
    </location>
</feature>
<evidence type="ECO:0000313" key="2">
    <source>
        <dbReference type="EMBL" id="CAK9185738.1"/>
    </source>
</evidence>
<accession>A0ABC8UXD5</accession>
<dbReference type="EMBL" id="CAUOFW020009414">
    <property type="protein sequence ID" value="CAK9185738.1"/>
    <property type="molecule type" value="Genomic_DNA"/>
</dbReference>
<feature type="compositionally biased region" description="Polar residues" evidence="1">
    <location>
        <begin position="30"/>
        <end position="39"/>
    </location>
</feature>
<reference evidence="2 3" key="1">
    <citation type="submission" date="2024-02" db="EMBL/GenBank/DDBJ databases">
        <authorList>
            <person name="Vignale AGUSTIN F."/>
            <person name="Sosa J E."/>
            <person name="Modenutti C."/>
        </authorList>
    </citation>
    <scope>NUCLEOTIDE SEQUENCE [LARGE SCALE GENOMIC DNA]</scope>
</reference>
<dbReference type="AlphaFoldDB" id="A0ABC8UXD5"/>
<keyword evidence="3" id="KW-1185">Reference proteome</keyword>
<organism evidence="2 3">
    <name type="scientific">Ilex paraguariensis</name>
    <name type="common">yerba mate</name>
    <dbReference type="NCBI Taxonomy" id="185542"/>
    <lineage>
        <taxon>Eukaryota</taxon>
        <taxon>Viridiplantae</taxon>
        <taxon>Streptophyta</taxon>
        <taxon>Embryophyta</taxon>
        <taxon>Tracheophyta</taxon>
        <taxon>Spermatophyta</taxon>
        <taxon>Magnoliopsida</taxon>
        <taxon>eudicotyledons</taxon>
        <taxon>Gunneridae</taxon>
        <taxon>Pentapetalae</taxon>
        <taxon>asterids</taxon>
        <taxon>campanulids</taxon>
        <taxon>Aquifoliales</taxon>
        <taxon>Aquifoliaceae</taxon>
        <taxon>Ilex</taxon>
    </lineage>
</organism>
<dbReference type="Proteomes" id="UP001642360">
    <property type="component" value="Unassembled WGS sequence"/>
</dbReference>
<evidence type="ECO:0000256" key="1">
    <source>
        <dbReference type="SAM" id="MobiDB-lite"/>
    </source>
</evidence>
<proteinExistence type="predicted"/>
<name>A0ABC8UXD5_9AQUA</name>
<comment type="caution">
    <text evidence="2">The sequence shown here is derived from an EMBL/GenBank/DDBJ whole genome shotgun (WGS) entry which is preliminary data.</text>
</comment>